<reference evidence="1 2" key="1">
    <citation type="submission" date="2017-05" db="EMBL/GenBank/DDBJ databases">
        <authorList>
            <person name="Varghese N."/>
            <person name="Submissions S."/>
        </authorList>
    </citation>
    <scope>NUCLEOTIDE SEQUENCE [LARGE SCALE GENOMIC DNA]</scope>
    <source>
        <strain evidence="1 2">DSM 15949</strain>
    </source>
</reference>
<accession>A0ABY1PDQ6</accession>
<name>A0ABY1PDQ6_9HYPH</name>
<proteinExistence type="predicted"/>
<dbReference type="RefSeq" id="WP_155191341.1">
    <property type="nucleotide sequence ID" value="NZ_BAAAEA010000001.1"/>
</dbReference>
<dbReference type="InterPro" id="IPR029045">
    <property type="entry name" value="ClpP/crotonase-like_dom_sf"/>
</dbReference>
<dbReference type="Proteomes" id="UP001157914">
    <property type="component" value="Unassembled WGS sequence"/>
</dbReference>
<dbReference type="EMBL" id="FXTT01000005">
    <property type="protein sequence ID" value="SMP32219.1"/>
    <property type="molecule type" value="Genomic_DNA"/>
</dbReference>
<evidence type="ECO:0008006" key="3">
    <source>
        <dbReference type="Google" id="ProtNLM"/>
    </source>
</evidence>
<evidence type="ECO:0000313" key="1">
    <source>
        <dbReference type="EMBL" id="SMP32219.1"/>
    </source>
</evidence>
<protein>
    <recommendedName>
        <fullName evidence="3">Clp protease</fullName>
    </recommendedName>
</protein>
<keyword evidence="2" id="KW-1185">Reference proteome</keyword>
<sequence>MFDMATGGSAKTGVGNKARSQGKDTARVLRLVLCGLLVFGGFMTTSQPTSAFTVERDTNHLMISGKIGPESASVFNRNLVEALLDLAFTGDRDSPVHLHLDLPHGGLADVSFHIVDIMKRAQTQGTRFAAHVGPEASCMSGCTFLFLAADERWIAPEGRLIFHGFANPDGTSVKKIPVKYARDYYGLLKFANTRFYEFFKQSRIIEDDKKVGFTGTTLFNQTAFAGLITGLK</sequence>
<dbReference type="Gene3D" id="3.90.226.10">
    <property type="entry name" value="2-enoyl-CoA Hydratase, Chain A, domain 1"/>
    <property type="match status" value="1"/>
</dbReference>
<organism evidence="1 2">
    <name type="scientific">Roseibium denhamense</name>
    <dbReference type="NCBI Taxonomy" id="76305"/>
    <lineage>
        <taxon>Bacteria</taxon>
        <taxon>Pseudomonadati</taxon>
        <taxon>Pseudomonadota</taxon>
        <taxon>Alphaproteobacteria</taxon>
        <taxon>Hyphomicrobiales</taxon>
        <taxon>Stappiaceae</taxon>
        <taxon>Roseibium</taxon>
    </lineage>
</organism>
<evidence type="ECO:0000313" key="2">
    <source>
        <dbReference type="Proteomes" id="UP001157914"/>
    </source>
</evidence>
<dbReference type="SUPFAM" id="SSF52096">
    <property type="entry name" value="ClpP/crotonase"/>
    <property type="match status" value="1"/>
</dbReference>
<comment type="caution">
    <text evidence="1">The sequence shown here is derived from an EMBL/GenBank/DDBJ whole genome shotgun (WGS) entry which is preliminary data.</text>
</comment>
<gene>
    <name evidence="1" type="ORF">SAMN06265374_3502</name>
</gene>